<evidence type="ECO:0000313" key="1">
    <source>
        <dbReference type="EMBL" id="TRY13845.1"/>
    </source>
</evidence>
<dbReference type="InterPro" id="IPR036116">
    <property type="entry name" value="FN3_sf"/>
</dbReference>
<dbReference type="InterPro" id="IPR013783">
    <property type="entry name" value="Ig-like_fold"/>
</dbReference>
<protein>
    <recommendedName>
        <fullName evidence="3">DUF1983 domain-containing protein</fullName>
    </recommendedName>
</protein>
<dbReference type="OrthoDB" id="6336746at2"/>
<organism evidence="1 2">
    <name type="scientific">Shewanella hanedai</name>
    <name type="common">Alteromonas hanedai</name>
    <dbReference type="NCBI Taxonomy" id="25"/>
    <lineage>
        <taxon>Bacteria</taxon>
        <taxon>Pseudomonadati</taxon>
        <taxon>Pseudomonadota</taxon>
        <taxon>Gammaproteobacteria</taxon>
        <taxon>Alteromonadales</taxon>
        <taxon>Shewanellaceae</taxon>
        <taxon>Shewanella</taxon>
    </lineage>
</organism>
<dbReference type="RefSeq" id="WP_144040626.1">
    <property type="nucleotide sequence ID" value="NZ_BMPL01000015.1"/>
</dbReference>
<sequence>MTKNKKSVFAGIPRTQKRDIARDALTENVEVLTGQRGENRALLLSDLINFDDMKRRALINSVNGSNTGGLPIVNPGAIERPHSPVNLSGTGGFTFIALTWDHPTYRGHAYAEIYRGDTDSFSDSVKIATEVTDIFSDSVDMGSKYYYWVRFVNQVNMKGPTQGAAGVYVETQESAEMILDQIGGLIERSHLGAFLSEEISNSFDGLEQIAENLLEEAVSNDENADISRRNHVVVFEKQKAVITDQHAIAQQQLLLSSEIDGLSANLTTNYLTQVDTNSAISQATITLKANIEDENGSSLGARLVNDYRTQANTDVAISQAMTVLKGQIEDESGNSIGALLVNSYLTQAETTGAISQATSLLKATIEDENGSSLGAILANDYRTQADTDETISQVTTTLRASIEDASGSSVGAALQTLSETVASNDNGVWALWGLMGR</sequence>
<dbReference type="EMBL" id="VKGK01000015">
    <property type="protein sequence ID" value="TRY13845.1"/>
    <property type="molecule type" value="Genomic_DNA"/>
</dbReference>
<dbReference type="Gene3D" id="2.60.40.10">
    <property type="entry name" value="Immunoglobulins"/>
    <property type="match status" value="1"/>
</dbReference>
<keyword evidence="2" id="KW-1185">Reference proteome</keyword>
<name>A0A553JN09_SHEHA</name>
<accession>A0A553JN09</accession>
<proteinExistence type="predicted"/>
<dbReference type="SUPFAM" id="SSF49265">
    <property type="entry name" value="Fibronectin type III"/>
    <property type="match status" value="1"/>
</dbReference>
<evidence type="ECO:0008006" key="3">
    <source>
        <dbReference type="Google" id="ProtNLM"/>
    </source>
</evidence>
<evidence type="ECO:0000313" key="2">
    <source>
        <dbReference type="Proteomes" id="UP000318126"/>
    </source>
</evidence>
<gene>
    <name evidence="1" type="ORF">FN961_13080</name>
</gene>
<dbReference type="Proteomes" id="UP000318126">
    <property type="component" value="Unassembled WGS sequence"/>
</dbReference>
<comment type="caution">
    <text evidence="1">The sequence shown here is derived from an EMBL/GenBank/DDBJ whole genome shotgun (WGS) entry which is preliminary data.</text>
</comment>
<dbReference type="AlphaFoldDB" id="A0A553JN09"/>
<reference evidence="2" key="1">
    <citation type="submission" date="2019-07" db="EMBL/GenBank/DDBJ databases">
        <title>Shewanella sp. YLB-08 draft genomic sequence.</title>
        <authorList>
            <person name="Yu L."/>
        </authorList>
    </citation>
    <scope>NUCLEOTIDE SEQUENCE [LARGE SCALE GENOMIC DNA]</scope>
    <source>
        <strain evidence="2">JCM 20706</strain>
    </source>
</reference>